<protein>
    <recommendedName>
        <fullName evidence="3">DUF1152 domain-containing protein</fullName>
    </recommendedName>
</protein>
<accession>A0A1F7IPV6</accession>
<gene>
    <name evidence="1" type="ORF">A3B40_02755</name>
</gene>
<reference evidence="1 2" key="1">
    <citation type="journal article" date="2016" name="Nat. Commun.">
        <title>Thousands of microbial genomes shed light on interconnected biogeochemical processes in an aquifer system.</title>
        <authorList>
            <person name="Anantharaman K."/>
            <person name="Brown C.T."/>
            <person name="Hug L.A."/>
            <person name="Sharon I."/>
            <person name="Castelle C.J."/>
            <person name="Probst A.J."/>
            <person name="Thomas B.C."/>
            <person name="Singh A."/>
            <person name="Wilkins M.J."/>
            <person name="Karaoz U."/>
            <person name="Brodie E.L."/>
            <person name="Williams K.H."/>
            <person name="Hubbard S.S."/>
            <person name="Banfield J.F."/>
        </authorList>
    </citation>
    <scope>NUCLEOTIDE SEQUENCE [LARGE SCALE GENOMIC DNA]</scope>
</reference>
<dbReference type="Pfam" id="PF06626">
    <property type="entry name" value="DUF1152"/>
    <property type="match status" value="1"/>
</dbReference>
<organism evidence="1 2">
    <name type="scientific">Candidatus Roizmanbacteria bacterium RIFCSPLOWO2_01_FULL_37_16</name>
    <dbReference type="NCBI Taxonomy" id="1802058"/>
    <lineage>
        <taxon>Bacteria</taxon>
        <taxon>Candidatus Roizmaniibacteriota</taxon>
    </lineage>
</organism>
<dbReference type="InterPro" id="IPR010581">
    <property type="entry name" value="DUF1152"/>
</dbReference>
<proteinExistence type="predicted"/>
<sequence>MLNEAVSQPVRLPEISQLTHKKILLIGIGGGGDILGCLPLANYLQERKNNVIMAGLSWKRKDYDPQAGPRRIDEFKNIRKYNSAVGWVNEKTRTIKGYKHIEADLIKLVEAPIITISINAGFRKTFQGVKQFVKKEKIDLVIGIDVGGDVLLKGDESTVRSPICDAIILAVLAHLPDTYLGVIGLGADGELPLSDFIKRFELIKKEQGFIGCRNFSNRWWINLKNIIDQAKTESSRALVSEIIKHPEKERELTALTINRNKAINQLDNFKITKIDLRSKTRIGELSILTCLFFFFKPKVVYRLNLYSWYIERFASVWSLRKEMNRRGLTTEIDEGN</sequence>
<dbReference type="Proteomes" id="UP000178040">
    <property type="component" value="Unassembled WGS sequence"/>
</dbReference>
<evidence type="ECO:0000313" key="1">
    <source>
        <dbReference type="EMBL" id="OGK45399.1"/>
    </source>
</evidence>
<dbReference type="AlphaFoldDB" id="A0A1F7IPV6"/>
<dbReference type="EMBL" id="MGAI01000009">
    <property type="protein sequence ID" value="OGK45399.1"/>
    <property type="molecule type" value="Genomic_DNA"/>
</dbReference>
<evidence type="ECO:0000313" key="2">
    <source>
        <dbReference type="Proteomes" id="UP000178040"/>
    </source>
</evidence>
<evidence type="ECO:0008006" key="3">
    <source>
        <dbReference type="Google" id="ProtNLM"/>
    </source>
</evidence>
<name>A0A1F7IPV6_9BACT</name>
<comment type="caution">
    <text evidence="1">The sequence shown here is derived from an EMBL/GenBank/DDBJ whole genome shotgun (WGS) entry which is preliminary data.</text>
</comment>